<dbReference type="STRING" id="43700.ENSMALP00000007185"/>
<comment type="caution">
    <text evidence="2">Lacks conserved residue(s) required for the propagation of feature annotation.</text>
</comment>
<keyword evidence="5" id="KW-1185">Reference proteome</keyword>
<dbReference type="PROSITE" id="PS01185">
    <property type="entry name" value="CTCK_1"/>
    <property type="match status" value="1"/>
</dbReference>
<proteinExistence type="predicted"/>
<dbReference type="Ensembl" id="ENSMALT00000007335.1">
    <property type="protein sequence ID" value="ENSMALP00000007185.1"/>
    <property type="gene ID" value="ENSMALG00000005112.1"/>
</dbReference>
<evidence type="ECO:0000313" key="4">
    <source>
        <dbReference type="Ensembl" id="ENSMALP00000007185.1"/>
    </source>
</evidence>
<sequence length="79" mass="8858">MSYFNQCRESELLFVCACRYSAATNKMMPQCECCKEATTSDRQVELICADGSKLMHSIIVVETCSCNKVECTAWTTSKP</sequence>
<dbReference type="PROSITE" id="PS01225">
    <property type="entry name" value="CTCK_2"/>
    <property type="match status" value="1"/>
</dbReference>
<dbReference type="Proteomes" id="UP000261600">
    <property type="component" value="Unplaced"/>
</dbReference>
<evidence type="ECO:0000259" key="3">
    <source>
        <dbReference type="PROSITE" id="PS01225"/>
    </source>
</evidence>
<dbReference type="SMART" id="SM00041">
    <property type="entry name" value="CT"/>
    <property type="match status" value="1"/>
</dbReference>
<organism evidence="4 5">
    <name type="scientific">Monopterus albus</name>
    <name type="common">Swamp eel</name>
    <dbReference type="NCBI Taxonomy" id="43700"/>
    <lineage>
        <taxon>Eukaryota</taxon>
        <taxon>Metazoa</taxon>
        <taxon>Chordata</taxon>
        <taxon>Craniata</taxon>
        <taxon>Vertebrata</taxon>
        <taxon>Euteleostomi</taxon>
        <taxon>Actinopterygii</taxon>
        <taxon>Neopterygii</taxon>
        <taxon>Teleostei</taxon>
        <taxon>Neoteleostei</taxon>
        <taxon>Acanthomorphata</taxon>
        <taxon>Anabantaria</taxon>
        <taxon>Synbranchiformes</taxon>
        <taxon>Synbranchidae</taxon>
        <taxon>Monopterus</taxon>
    </lineage>
</organism>
<evidence type="ECO:0000256" key="2">
    <source>
        <dbReference type="PROSITE-ProRule" id="PRU00039"/>
    </source>
</evidence>
<name>A0A3Q3ITA6_MONAL</name>
<evidence type="ECO:0000313" key="5">
    <source>
        <dbReference type="Proteomes" id="UP000261600"/>
    </source>
</evidence>
<dbReference type="InterPro" id="IPR006207">
    <property type="entry name" value="Cys_knot_C"/>
</dbReference>
<accession>A0A3Q3ITA6</accession>
<reference evidence="4" key="1">
    <citation type="submission" date="2025-08" db="UniProtKB">
        <authorList>
            <consortium name="Ensembl"/>
        </authorList>
    </citation>
    <scope>IDENTIFICATION</scope>
</reference>
<dbReference type="AlphaFoldDB" id="A0A3Q3ITA6"/>
<feature type="domain" description="CTCK" evidence="3">
    <location>
        <begin position="1"/>
        <end position="72"/>
    </location>
</feature>
<reference evidence="4" key="2">
    <citation type="submission" date="2025-09" db="UniProtKB">
        <authorList>
            <consortium name="Ensembl"/>
        </authorList>
    </citation>
    <scope>IDENTIFICATION</scope>
</reference>
<keyword evidence="1" id="KW-1015">Disulfide bond</keyword>
<evidence type="ECO:0000256" key="1">
    <source>
        <dbReference type="ARBA" id="ARBA00023157"/>
    </source>
</evidence>
<protein>
    <recommendedName>
        <fullName evidence="3">CTCK domain-containing protein</fullName>
    </recommendedName>
</protein>